<keyword evidence="7 10" id="KW-0067">ATP-binding</keyword>
<dbReference type="Gene3D" id="1.10.12.70">
    <property type="match status" value="1"/>
</dbReference>
<comment type="catalytic activity">
    <reaction evidence="9">
        <text>L-seryl-[protein] + ATP = O-phospho-L-seryl-[protein] + ADP + H(+)</text>
        <dbReference type="Rhea" id="RHEA:17989"/>
        <dbReference type="Rhea" id="RHEA-COMP:9863"/>
        <dbReference type="Rhea" id="RHEA-COMP:11604"/>
        <dbReference type="ChEBI" id="CHEBI:15378"/>
        <dbReference type="ChEBI" id="CHEBI:29999"/>
        <dbReference type="ChEBI" id="CHEBI:30616"/>
        <dbReference type="ChEBI" id="CHEBI:83421"/>
        <dbReference type="ChEBI" id="CHEBI:456216"/>
        <dbReference type="EC" id="2.7.11.1"/>
    </reaction>
</comment>
<dbReference type="AlphaFoldDB" id="A0AA36GDQ7"/>
<feature type="non-terminal residue" evidence="14">
    <location>
        <position position="1"/>
    </location>
</feature>
<keyword evidence="3" id="KW-0723">Serine/threonine-protein kinase</keyword>
<keyword evidence="11" id="KW-0175">Coiled coil</keyword>
<comment type="caution">
    <text evidence="14">The sequence shown here is derived from an EMBL/GenBank/DDBJ whole genome shotgun (WGS) entry which is preliminary data.</text>
</comment>
<dbReference type="EC" id="2.7.11.1" evidence="2"/>
<dbReference type="PANTHER" id="PTHR48012">
    <property type="entry name" value="STERILE20-LIKE KINASE, ISOFORM B-RELATED"/>
    <property type="match status" value="1"/>
</dbReference>
<accession>A0AA36GDQ7</accession>
<dbReference type="InterPro" id="IPR050629">
    <property type="entry name" value="STE20/SPS1-PAK"/>
</dbReference>
<name>A0AA36GDQ7_9BILA</name>
<dbReference type="SMART" id="SM00220">
    <property type="entry name" value="S_TKc"/>
    <property type="match status" value="1"/>
</dbReference>
<dbReference type="Gene3D" id="3.30.200.20">
    <property type="entry name" value="Phosphorylase Kinase, domain 1"/>
    <property type="match status" value="1"/>
</dbReference>
<dbReference type="PANTHER" id="PTHR48012:SF10">
    <property type="entry name" value="FI20177P1"/>
    <property type="match status" value="1"/>
</dbReference>
<dbReference type="InterPro" id="IPR000719">
    <property type="entry name" value="Prot_kinase_dom"/>
</dbReference>
<dbReference type="GO" id="GO:0005737">
    <property type="term" value="C:cytoplasm"/>
    <property type="evidence" value="ECO:0007669"/>
    <property type="project" value="TreeGrafter"/>
</dbReference>
<feature type="binding site" evidence="10">
    <location>
        <position position="49"/>
    </location>
    <ligand>
        <name>ATP</name>
        <dbReference type="ChEBI" id="CHEBI:30616"/>
    </ligand>
</feature>
<feature type="region of interest" description="Disordered" evidence="12">
    <location>
        <begin position="250"/>
        <end position="321"/>
    </location>
</feature>
<comment type="catalytic activity">
    <reaction evidence="8">
        <text>L-threonyl-[protein] + ATP = O-phospho-L-threonyl-[protein] + ADP + H(+)</text>
        <dbReference type="Rhea" id="RHEA:46608"/>
        <dbReference type="Rhea" id="RHEA-COMP:11060"/>
        <dbReference type="Rhea" id="RHEA-COMP:11605"/>
        <dbReference type="ChEBI" id="CHEBI:15378"/>
        <dbReference type="ChEBI" id="CHEBI:30013"/>
        <dbReference type="ChEBI" id="CHEBI:30616"/>
        <dbReference type="ChEBI" id="CHEBI:61977"/>
        <dbReference type="ChEBI" id="CHEBI:456216"/>
        <dbReference type="EC" id="2.7.11.1"/>
    </reaction>
</comment>
<evidence type="ECO:0000256" key="5">
    <source>
        <dbReference type="ARBA" id="ARBA00022741"/>
    </source>
</evidence>
<evidence type="ECO:0000256" key="8">
    <source>
        <dbReference type="ARBA" id="ARBA00047899"/>
    </source>
</evidence>
<dbReference type="GO" id="GO:0004674">
    <property type="term" value="F:protein serine/threonine kinase activity"/>
    <property type="evidence" value="ECO:0007669"/>
    <property type="project" value="UniProtKB-KW"/>
</dbReference>
<feature type="compositionally biased region" description="Basic and acidic residues" evidence="12">
    <location>
        <begin position="194"/>
        <end position="212"/>
    </location>
</feature>
<dbReference type="Pfam" id="PF00069">
    <property type="entry name" value="Pkinase"/>
    <property type="match status" value="1"/>
</dbReference>
<evidence type="ECO:0000256" key="2">
    <source>
        <dbReference type="ARBA" id="ARBA00012513"/>
    </source>
</evidence>
<evidence type="ECO:0000256" key="12">
    <source>
        <dbReference type="SAM" id="MobiDB-lite"/>
    </source>
</evidence>
<evidence type="ECO:0000256" key="3">
    <source>
        <dbReference type="ARBA" id="ARBA00022527"/>
    </source>
</evidence>
<dbReference type="Proteomes" id="UP001177023">
    <property type="component" value="Unassembled WGS sequence"/>
</dbReference>
<evidence type="ECO:0000313" key="14">
    <source>
        <dbReference type="EMBL" id="CAJ0587270.1"/>
    </source>
</evidence>
<gene>
    <name evidence="14" type="ORF">MSPICULIGERA_LOCUS25247</name>
</gene>
<evidence type="ECO:0000256" key="1">
    <source>
        <dbReference type="ARBA" id="ARBA00008874"/>
    </source>
</evidence>
<dbReference type="PROSITE" id="PS50011">
    <property type="entry name" value="PROTEIN_KINASE_DOM"/>
    <property type="match status" value="1"/>
</dbReference>
<evidence type="ECO:0000256" key="9">
    <source>
        <dbReference type="ARBA" id="ARBA00048679"/>
    </source>
</evidence>
<evidence type="ECO:0000256" key="7">
    <source>
        <dbReference type="ARBA" id="ARBA00022840"/>
    </source>
</evidence>
<dbReference type="InterPro" id="IPR046409">
    <property type="entry name" value="PDC10_dimerisation_sf"/>
</dbReference>
<evidence type="ECO:0000256" key="11">
    <source>
        <dbReference type="SAM" id="Coils"/>
    </source>
</evidence>
<evidence type="ECO:0000313" key="15">
    <source>
        <dbReference type="Proteomes" id="UP001177023"/>
    </source>
</evidence>
<keyword evidence="4" id="KW-0808">Transferase</keyword>
<protein>
    <recommendedName>
        <fullName evidence="2">non-specific serine/threonine protein kinase</fullName>
        <ecNumber evidence="2">2.7.11.1</ecNumber>
    </recommendedName>
</protein>
<keyword evidence="6" id="KW-0418">Kinase</keyword>
<dbReference type="InterPro" id="IPR017441">
    <property type="entry name" value="Protein_kinase_ATP_BS"/>
</dbReference>
<feature type="compositionally biased region" description="Low complexity" evidence="12">
    <location>
        <begin position="275"/>
        <end position="297"/>
    </location>
</feature>
<dbReference type="EMBL" id="CATQJA010002709">
    <property type="protein sequence ID" value="CAJ0587270.1"/>
    <property type="molecule type" value="Genomic_DNA"/>
</dbReference>
<keyword evidence="5 10" id="KW-0547">Nucleotide-binding</keyword>
<evidence type="ECO:0000256" key="10">
    <source>
        <dbReference type="PROSITE-ProRule" id="PRU10141"/>
    </source>
</evidence>
<dbReference type="InterPro" id="IPR011009">
    <property type="entry name" value="Kinase-like_dom_sf"/>
</dbReference>
<feature type="domain" description="Protein kinase" evidence="13">
    <location>
        <begin position="1"/>
        <end position="144"/>
    </location>
</feature>
<organism evidence="14 15">
    <name type="scientific">Mesorhabditis spiculigera</name>
    <dbReference type="NCBI Taxonomy" id="96644"/>
    <lineage>
        <taxon>Eukaryota</taxon>
        <taxon>Metazoa</taxon>
        <taxon>Ecdysozoa</taxon>
        <taxon>Nematoda</taxon>
        <taxon>Chromadorea</taxon>
        <taxon>Rhabditida</taxon>
        <taxon>Rhabditina</taxon>
        <taxon>Rhabditomorpha</taxon>
        <taxon>Rhabditoidea</taxon>
        <taxon>Rhabditidae</taxon>
        <taxon>Mesorhabditinae</taxon>
        <taxon>Mesorhabditis</taxon>
    </lineage>
</organism>
<feature type="coiled-coil region" evidence="11">
    <location>
        <begin position="46"/>
        <end position="73"/>
    </location>
</feature>
<reference evidence="14" key="1">
    <citation type="submission" date="2023-06" db="EMBL/GenBank/DDBJ databases">
        <authorList>
            <person name="Delattre M."/>
        </authorList>
    </citation>
    <scope>NUCLEOTIDE SEQUENCE</scope>
    <source>
        <strain evidence="14">AF72</strain>
    </source>
</reference>
<feature type="compositionally biased region" description="Polar residues" evidence="12">
    <location>
        <begin position="256"/>
        <end position="265"/>
    </location>
</feature>
<sequence length="393" mass="42918">MVLQSTSIAAAKMMDPDQIFTKQQRIGRGSFGEVFKGIDQRTGQVVAIKIIDLEQAEDEIEDIQQEIQVDIWSLGITAIELANGEPPYSDLHPMRVLFLIPKNNPPQLTGATWSKQFRDFVEACLNKDPDNRPAAKDLLKHPFIRKAKKNSILTEVIERLATRRSRLGSSSDSDMDSGDENGGSVNKWDYPTIKGDKPPIEEATVRQRDGNKQRTPIRAAQPQEDDPNDTIKKSSNYANIAGQIRGLTVCDDYPESSKSGNGQQYPPSSPGPTGGVTTISVGSSPPRSNNNLPSSSNGSGGRSNGSQTRSNGAPPKKTGALENGLLPALEKLQRTRHAHPELEALANAFRDAEKRSPGICDKFIIDLISSITAPQAKPHMVEAATERLISRRH</sequence>
<dbReference type="GO" id="GO:0005524">
    <property type="term" value="F:ATP binding"/>
    <property type="evidence" value="ECO:0007669"/>
    <property type="project" value="UniProtKB-UniRule"/>
</dbReference>
<evidence type="ECO:0000256" key="4">
    <source>
        <dbReference type="ARBA" id="ARBA00022679"/>
    </source>
</evidence>
<proteinExistence type="inferred from homology"/>
<comment type="similarity">
    <text evidence="1">Belongs to the protein kinase superfamily. STE Ser/Thr protein kinase family. STE20 subfamily.</text>
</comment>
<evidence type="ECO:0000256" key="6">
    <source>
        <dbReference type="ARBA" id="ARBA00022777"/>
    </source>
</evidence>
<feature type="region of interest" description="Disordered" evidence="12">
    <location>
        <begin position="164"/>
        <end position="237"/>
    </location>
</feature>
<evidence type="ECO:0000259" key="13">
    <source>
        <dbReference type="PROSITE" id="PS50011"/>
    </source>
</evidence>
<dbReference type="Gene3D" id="1.10.510.10">
    <property type="entry name" value="Transferase(Phosphotransferase) domain 1"/>
    <property type="match status" value="1"/>
</dbReference>
<keyword evidence="15" id="KW-1185">Reference proteome</keyword>
<dbReference type="PROSITE" id="PS00107">
    <property type="entry name" value="PROTEIN_KINASE_ATP"/>
    <property type="match status" value="1"/>
</dbReference>
<dbReference type="SUPFAM" id="SSF56112">
    <property type="entry name" value="Protein kinase-like (PK-like)"/>
    <property type="match status" value="2"/>
</dbReference>